<dbReference type="STRING" id="308853.SAMN05421752_103115"/>
<dbReference type="EMBL" id="FTNR01000003">
    <property type="protein sequence ID" value="SIR81839.1"/>
    <property type="molecule type" value="Genomic_DNA"/>
</dbReference>
<evidence type="ECO:0000313" key="4">
    <source>
        <dbReference type="Proteomes" id="UP000185936"/>
    </source>
</evidence>
<feature type="transmembrane region" description="Helical" evidence="1">
    <location>
        <begin position="35"/>
        <end position="55"/>
    </location>
</feature>
<proteinExistence type="predicted"/>
<feature type="transmembrane region" description="Helical" evidence="1">
    <location>
        <begin position="204"/>
        <end position="223"/>
    </location>
</feature>
<name>A0A1N7E178_9EURY</name>
<dbReference type="InterPro" id="IPR032816">
    <property type="entry name" value="VTT_dom"/>
</dbReference>
<keyword evidence="4" id="KW-1185">Reference proteome</keyword>
<keyword evidence="1" id="KW-0472">Membrane</keyword>
<keyword evidence="1" id="KW-1133">Transmembrane helix</keyword>
<reference evidence="4" key="1">
    <citation type="submission" date="2017-01" db="EMBL/GenBank/DDBJ databases">
        <authorList>
            <person name="Varghese N."/>
            <person name="Submissions S."/>
        </authorList>
    </citation>
    <scope>NUCLEOTIDE SEQUENCE [LARGE SCALE GENOMIC DNA]</scope>
    <source>
        <strain evidence="4">type strain: HArc-</strain>
    </source>
</reference>
<accession>A0A1N7E178</accession>
<protein>
    <submittedName>
        <fullName evidence="3">Uncharacterized membrane protein YdjX, TVP38/TMEM64 family, SNARE-associated domain</fullName>
    </submittedName>
</protein>
<feature type="transmembrane region" description="Helical" evidence="1">
    <location>
        <begin position="169"/>
        <end position="192"/>
    </location>
</feature>
<dbReference type="Pfam" id="PF09335">
    <property type="entry name" value="VTT_dom"/>
    <property type="match status" value="1"/>
</dbReference>
<dbReference type="RefSeq" id="WP_076608242.1">
    <property type="nucleotide sequence ID" value="NZ_FTNR01000003.1"/>
</dbReference>
<evidence type="ECO:0000256" key="1">
    <source>
        <dbReference type="SAM" id="Phobius"/>
    </source>
</evidence>
<evidence type="ECO:0000313" key="3">
    <source>
        <dbReference type="EMBL" id="SIR81839.1"/>
    </source>
</evidence>
<gene>
    <name evidence="3" type="ORF">SAMN05421752_103115</name>
</gene>
<organism evidence="3 4">
    <name type="scientific">Natronorubrum thiooxidans</name>
    <dbReference type="NCBI Taxonomy" id="308853"/>
    <lineage>
        <taxon>Archaea</taxon>
        <taxon>Methanobacteriati</taxon>
        <taxon>Methanobacteriota</taxon>
        <taxon>Stenosarchaea group</taxon>
        <taxon>Halobacteria</taxon>
        <taxon>Halobacteriales</taxon>
        <taxon>Natrialbaceae</taxon>
        <taxon>Natronorubrum</taxon>
    </lineage>
</organism>
<feature type="domain" description="VTT" evidence="2">
    <location>
        <begin position="62"/>
        <end position="189"/>
    </location>
</feature>
<feature type="transmembrane region" description="Helical" evidence="1">
    <location>
        <begin position="6"/>
        <end position="28"/>
    </location>
</feature>
<dbReference type="AlphaFoldDB" id="A0A1N7E178"/>
<dbReference type="Proteomes" id="UP000185936">
    <property type="component" value="Unassembled WGS sequence"/>
</dbReference>
<keyword evidence="1" id="KW-0812">Transmembrane</keyword>
<sequence length="237" mass="24105">MSVSPGQGRLLAGTIAVGVIGAVGILVSPTQILEVVASVAADPALFGLLVIGLYLLRPLFALPTTPLAFVVGYGYGVTLGVPIALAGVVTTVVPVFVAARWFDGADMGTSSGPLVGWFGRLLERTGTTVSRYYEAAGPIRGVIVSRLAPIPSDVSTCAAAISGVQLRELVIGTIIGELPWTVAAVVVGSSAAAVTTGGVGDLGLTLTVACLLAALALLAGPVYRTVRSRTQRWPVDR</sequence>
<feature type="transmembrane region" description="Helical" evidence="1">
    <location>
        <begin position="75"/>
        <end position="97"/>
    </location>
</feature>
<dbReference type="OrthoDB" id="293407at2157"/>
<evidence type="ECO:0000259" key="2">
    <source>
        <dbReference type="Pfam" id="PF09335"/>
    </source>
</evidence>